<keyword evidence="3" id="KW-1185">Reference proteome</keyword>
<dbReference type="CDD" id="cd22157">
    <property type="entry name" value="F-box_AtFBW1-like"/>
    <property type="match status" value="1"/>
</dbReference>
<dbReference type="Proteomes" id="UP000824890">
    <property type="component" value="Unassembled WGS sequence"/>
</dbReference>
<feature type="domain" description="F-box" evidence="1">
    <location>
        <begin position="12"/>
        <end position="58"/>
    </location>
</feature>
<dbReference type="PANTHER" id="PTHR31672">
    <property type="entry name" value="BNACNNG10540D PROTEIN"/>
    <property type="match status" value="1"/>
</dbReference>
<dbReference type="InterPro" id="IPR050796">
    <property type="entry name" value="SCF_F-box_component"/>
</dbReference>
<evidence type="ECO:0000313" key="2">
    <source>
        <dbReference type="EMBL" id="KAH0880625.1"/>
    </source>
</evidence>
<dbReference type="PROSITE" id="PS50181">
    <property type="entry name" value="FBOX"/>
    <property type="match status" value="1"/>
</dbReference>
<accession>A0ABQ7ZK48</accession>
<dbReference type="Gene3D" id="1.20.1280.50">
    <property type="match status" value="1"/>
</dbReference>
<proteinExistence type="predicted"/>
<reference evidence="2 3" key="1">
    <citation type="submission" date="2021-05" db="EMBL/GenBank/DDBJ databases">
        <title>Genome Assembly of Synthetic Allotetraploid Brassica napus Reveals Homoeologous Exchanges between Subgenomes.</title>
        <authorList>
            <person name="Davis J.T."/>
        </authorList>
    </citation>
    <scope>NUCLEOTIDE SEQUENCE [LARGE SCALE GENOMIC DNA]</scope>
    <source>
        <strain evidence="3">cv. Da-Ae</strain>
        <tissue evidence="2">Seedling</tissue>
    </source>
</reference>
<organism evidence="2 3">
    <name type="scientific">Brassica napus</name>
    <name type="common">Rape</name>
    <dbReference type="NCBI Taxonomy" id="3708"/>
    <lineage>
        <taxon>Eukaryota</taxon>
        <taxon>Viridiplantae</taxon>
        <taxon>Streptophyta</taxon>
        <taxon>Embryophyta</taxon>
        <taxon>Tracheophyta</taxon>
        <taxon>Spermatophyta</taxon>
        <taxon>Magnoliopsida</taxon>
        <taxon>eudicotyledons</taxon>
        <taxon>Gunneridae</taxon>
        <taxon>Pentapetalae</taxon>
        <taxon>rosids</taxon>
        <taxon>malvids</taxon>
        <taxon>Brassicales</taxon>
        <taxon>Brassicaceae</taxon>
        <taxon>Brassiceae</taxon>
        <taxon>Brassica</taxon>
    </lineage>
</organism>
<evidence type="ECO:0000313" key="3">
    <source>
        <dbReference type="Proteomes" id="UP000824890"/>
    </source>
</evidence>
<dbReference type="SMART" id="SM00256">
    <property type="entry name" value="FBOX"/>
    <property type="match status" value="1"/>
</dbReference>
<evidence type="ECO:0000259" key="1">
    <source>
        <dbReference type="PROSITE" id="PS50181"/>
    </source>
</evidence>
<dbReference type="Pfam" id="PF00646">
    <property type="entry name" value="F-box"/>
    <property type="match status" value="1"/>
</dbReference>
<sequence>MDSTKTKKAIAAHDQDELPWEMIEEILSHVPPISLVRFRTVCKRWNALLNDKTFLNNHKFTFRFILTTKSKIYSVSIGPKILVCEVINIGSSRYRIPH</sequence>
<comment type="caution">
    <text evidence="2">The sequence shown here is derived from an EMBL/GenBank/DDBJ whole genome shotgun (WGS) entry which is preliminary data.</text>
</comment>
<dbReference type="InterPro" id="IPR036047">
    <property type="entry name" value="F-box-like_dom_sf"/>
</dbReference>
<dbReference type="EMBL" id="JAGKQM010000015">
    <property type="protein sequence ID" value="KAH0880625.1"/>
    <property type="molecule type" value="Genomic_DNA"/>
</dbReference>
<gene>
    <name evidence="2" type="ORF">HID58_068019</name>
</gene>
<protein>
    <recommendedName>
        <fullName evidence="1">F-box domain-containing protein</fullName>
    </recommendedName>
</protein>
<dbReference type="SUPFAM" id="SSF81383">
    <property type="entry name" value="F-box domain"/>
    <property type="match status" value="1"/>
</dbReference>
<name>A0ABQ7ZK48_BRANA</name>
<dbReference type="InterPro" id="IPR001810">
    <property type="entry name" value="F-box_dom"/>
</dbReference>